<evidence type="ECO:0000256" key="1">
    <source>
        <dbReference type="ARBA" id="ARBA00008779"/>
    </source>
</evidence>
<dbReference type="GO" id="GO:0016787">
    <property type="term" value="F:hydrolase activity"/>
    <property type="evidence" value="ECO:0007669"/>
    <property type="project" value="UniProtKB-KW"/>
</dbReference>
<keyword evidence="2" id="KW-0732">Signal</keyword>
<dbReference type="AlphaFoldDB" id="A0A941DCB0"/>
<dbReference type="CDD" id="cd16031">
    <property type="entry name" value="G6S_like"/>
    <property type="match status" value="1"/>
</dbReference>
<protein>
    <submittedName>
        <fullName evidence="6">Sulfatase</fullName>
    </submittedName>
</protein>
<evidence type="ECO:0000256" key="4">
    <source>
        <dbReference type="ARBA" id="ARBA00023180"/>
    </source>
</evidence>
<dbReference type="Gene3D" id="3.40.720.10">
    <property type="entry name" value="Alkaline Phosphatase, subunit A"/>
    <property type="match status" value="1"/>
</dbReference>
<name>A0A941DCB0_9MICO</name>
<reference evidence="6" key="1">
    <citation type="submission" date="2021-04" db="EMBL/GenBank/DDBJ databases">
        <title>Phycicoccus avicenniae sp. nov., a novel endophytic actinomycetes isolated from branch of Avicennia mariana.</title>
        <authorList>
            <person name="Tuo L."/>
        </authorList>
    </citation>
    <scope>NUCLEOTIDE SEQUENCE</scope>
    <source>
        <strain evidence="6">BSK3Z-2</strain>
    </source>
</reference>
<dbReference type="InterPro" id="IPR000917">
    <property type="entry name" value="Sulfatase_N"/>
</dbReference>
<dbReference type="InterPro" id="IPR024607">
    <property type="entry name" value="Sulfatase_CS"/>
</dbReference>
<keyword evidence="7" id="KW-1185">Reference proteome</keyword>
<accession>A0A941DCB0</accession>
<organism evidence="6 7">
    <name type="scientific">Phycicoccus avicenniae</name>
    <dbReference type="NCBI Taxonomy" id="2828860"/>
    <lineage>
        <taxon>Bacteria</taxon>
        <taxon>Bacillati</taxon>
        <taxon>Actinomycetota</taxon>
        <taxon>Actinomycetes</taxon>
        <taxon>Micrococcales</taxon>
        <taxon>Intrasporangiaceae</taxon>
        <taxon>Phycicoccus</taxon>
    </lineage>
</organism>
<evidence type="ECO:0000256" key="2">
    <source>
        <dbReference type="ARBA" id="ARBA00022729"/>
    </source>
</evidence>
<keyword evidence="3" id="KW-0378">Hydrolase</keyword>
<dbReference type="PANTHER" id="PTHR43108:SF6">
    <property type="entry name" value="N-SULPHOGLUCOSAMINE SULPHOHYDROLASE"/>
    <property type="match status" value="1"/>
</dbReference>
<dbReference type="EMBL" id="JAGSNF010000024">
    <property type="protein sequence ID" value="MBR7744825.1"/>
    <property type="molecule type" value="Genomic_DNA"/>
</dbReference>
<dbReference type="PANTHER" id="PTHR43108">
    <property type="entry name" value="N-ACETYLGLUCOSAMINE-6-SULFATASE FAMILY MEMBER"/>
    <property type="match status" value="1"/>
</dbReference>
<evidence type="ECO:0000256" key="3">
    <source>
        <dbReference type="ARBA" id="ARBA00022801"/>
    </source>
</evidence>
<evidence type="ECO:0000259" key="5">
    <source>
        <dbReference type="Pfam" id="PF00884"/>
    </source>
</evidence>
<sequence>MTRPNIVFVMSDDHAAHAISAYGSRVNRTPHLDRIADEGVRMDAVFCTNSICSPSRASILTGTYSHVNGVGSIWTEMDYRVPTYPEVLQREGYRTALFGKWHLGESDVARPRGFDAWTVFPGQGDYRDPLMIDADGERTVPGYATDIVTDMAVDWLDGLGADEPFCLMVHHKAPHRPWVPDEKHAHLYAAGDVPEPETFFDDLETRSKAVRGVHMTIADDLGSEDLKTEVPPELRGPENREARMRWKYQIYMRDYLQCIQSVDDNVGRLLDHLEERGLAENTVVVYTSDQGFFLGDHGWFDKRLMFDQSLQMPMLVRWPAEIAAGSRCEAIVTNVDFAATFLDMCGVDVDEALPANQGRSFRPLLRGEQVQDWPEAMYYRYWEHDDPIHAAPAHYGIRTATHKLIHYYGAGLGVPGASDRVFEPEWELYDMAADPTEVRNVADDPAYADVRAELEALLADYQRHYADQPYVGPDTPTQEWGPHDERALAGVHEFVASVRESG</sequence>
<keyword evidence="4" id="KW-0325">Glycoprotein</keyword>
<gene>
    <name evidence="6" type="ORF">KC207_16130</name>
</gene>
<comment type="similarity">
    <text evidence="1">Belongs to the sulfatase family.</text>
</comment>
<dbReference type="PROSITE" id="PS00523">
    <property type="entry name" value="SULFATASE_1"/>
    <property type="match status" value="1"/>
</dbReference>
<dbReference type="InterPro" id="IPR017850">
    <property type="entry name" value="Alkaline_phosphatase_core_sf"/>
</dbReference>
<proteinExistence type="inferred from homology"/>
<dbReference type="Pfam" id="PF00884">
    <property type="entry name" value="Sulfatase"/>
    <property type="match status" value="1"/>
</dbReference>
<evidence type="ECO:0000313" key="6">
    <source>
        <dbReference type="EMBL" id="MBR7744825.1"/>
    </source>
</evidence>
<dbReference type="RefSeq" id="WP_211604352.1">
    <property type="nucleotide sequence ID" value="NZ_JAGSNF010000024.1"/>
</dbReference>
<evidence type="ECO:0000313" key="7">
    <source>
        <dbReference type="Proteomes" id="UP000677016"/>
    </source>
</evidence>
<dbReference type="SUPFAM" id="SSF53649">
    <property type="entry name" value="Alkaline phosphatase-like"/>
    <property type="match status" value="1"/>
</dbReference>
<dbReference type="Proteomes" id="UP000677016">
    <property type="component" value="Unassembled WGS sequence"/>
</dbReference>
<feature type="domain" description="Sulfatase N-terminal" evidence="5">
    <location>
        <begin position="4"/>
        <end position="347"/>
    </location>
</feature>
<comment type="caution">
    <text evidence="6">The sequence shown here is derived from an EMBL/GenBank/DDBJ whole genome shotgun (WGS) entry which is preliminary data.</text>
</comment>